<keyword evidence="2" id="KW-0255">Endonuclease</keyword>
<evidence type="ECO:0000313" key="2">
    <source>
        <dbReference type="EMBL" id="VEB42740.1"/>
    </source>
</evidence>
<proteinExistence type="predicted"/>
<gene>
    <name evidence="2" type="ORF">NCTC9695_03191</name>
</gene>
<organism evidence="2 3">
    <name type="scientific">Chromobacterium violaceum</name>
    <dbReference type="NCBI Taxonomy" id="536"/>
    <lineage>
        <taxon>Bacteria</taxon>
        <taxon>Pseudomonadati</taxon>
        <taxon>Pseudomonadota</taxon>
        <taxon>Betaproteobacteria</taxon>
        <taxon>Neisseriales</taxon>
        <taxon>Chromobacteriaceae</taxon>
        <taxon>Chromobacterium</taxon>
    </lineage>
</organism>
<evidence type="ECO:0000259" key="1">
    <source>
        <dbReference type="Pfam" id="PF08722"/>
    </source>
</evidence>
<dbReference type="Pfam" id="PF08722">
    <property type="entry name" value="Tn7_TnsA-like_N"/>
    <property type="match status" value="1"/>
</dbReference>
<evidence type="ECO:0000313" key="3">
    <source>
        <dbReference type="Proteomes" id="UP000275777"/>
    </source>
</evidence>
<dbReference type="AlphaFoldDB" id="A0A3S4J0W7"/>
<protein>
    <submittedName>
        <fullName evidence="2">TnsA endonuclease N terminal</fullName>
    </submittedName>
</protein>
<dbReference type="Proteomes" id="UP000275777">
    <property type="component" value="Chromosome"/>
</dbReference>
<dbReference type="EMBL" id="LR134182">
    <property type="protein sequence ID" value="VEB42740.1"/>
    <property type="molecule type" value="Genomic_DNA"/>
</dbReference>
<dbReference type="InterPro" id="IPR014833">
    <property type="entry name" value="TnsA_N"/>
</dbReference>
<name>A0A3S4J0W7_CHRVL</name>
<sequence>MLIPSVRKIHNHNSHKVIGLSYSYKMNGLISWESTLERDWLLHLEAMPAVLEIYSQPQTIDFSHDGKWHRYTPDFEVRWRDHDRLPTLYEVKPHSVAADLDFIATSKSIGLTLAQQGYEFVVVDSKAIRNGHLLQNLNFLKHYATAFVTQRDRERLAIYLHHHPICSLFRLAVRAGSKTLGMPELYHLLWEGWLEYDTREKVSSLLSVHLSEGAKI</sequence>
<dbReference type="GO" id="GO:0004519">
    <property type="term" value="F:endonuclease activity"/>
    <property type="evidence" value="ECO:0007669"/>
    <property type="project" value="UniProtKB-KW"/>
</dbReference>
<reference evidence="2 3" key="1">
    <citation type="submission" date="2018-12" db="EMBL/GenBank/DDBJ databases">
        <authorList>
            <consortium name="Pathogen Informatics"/>
        </authorList>
    </citation>
    <scope>NUCLEOTIDE SEQUENCE [LARGE SCALE GENOMIC DNA]</scope>
    <source>
        <strain evidence="2 3">NCTC9695</strain>
    </source>
</reference>
<keyword evidence="2" id="KW-0540">Nuclease</keyword>
<keyword evidence="2" id="KW-0378">Hydrolase</keyword>
<accession>A0A3S4J0W7</accession>
<feature type="domain" description="TnsA endonuclease N-terminal" evidence="1">
    <location>
        <begin position="48"/>
        <end position="99"/>
    </location>
</feature>